<comment type="similarity">
    <text evidence="10">Belongs to the PlsY family.</text>
</comment>
<dbReference type="GO" id="GO:0043772">
    <property type="term" value="F:acyl-phosphate glycerol-3-phosphate acyltransferase activity"/>
    <property type="evidence" value="ECO:0007669"/>
    <property type="project" value="UniProtKB-UniRule"/>
</dbReference>
<comment type="catalytic activity">
    <reaction evidence="10">
        <text>an acyl phosphate + sn-glycerol 3-phosphate = a 1-acyl-sn-glycero-3-phosphate + phosphate</text>
        <dbReference type="Rhea" id="RHEA:34075"/>
        <dbReference type="ChEBI" id="CHEBI:43474"/>
        <dbReference type="ChEBI" id="CHEBI:57597"/>
        <dbReference type="ChEBI" id="CHEBI:57970"/>
        <dbReference type="ChEBI" id="CHEBI:59918"/>
        <dbReference type="EC" id="2.3.1.275"/>
    </reaction>
</comment>
<dbReference type="InterPro" id="IPR003811">
    <property type="entry name" value="G3P_acylTferase_PlsY"/>
</dbReference>
<dbReference type="SMART" id="SM01207">
    <property type="entry name" value="G3P_acyltransf"/>
    <property type="match status" value="1"/>
</dbReference>
<feature type="transmembrane region" description="Helical" evidence="10">
    <location>
        <begin position="117"/>
        <end position="143"/>
    </location>
</feature>
<keyword evidence="3 10" id="KW-0808">Transferase</keyword>
<dbReference type="Pfam" id="PF02660">
    <property type="entry name" value="G3P_acyltransf"/>
    <property type="match status" value="1"/>
</dbReference>
<dbReference type="EC" id="2.3.1.275" evidence="10"/>
<dbReference type="OrthoDB" id="9777124at2"/>
<keyword evidence="11" id="KW-0012">Acyltransferase</keyword>
<keyword evidence="9 10" id="KW-1208">Phospholipid metabolism</keyword>
<comment type="function">
    <text evidence="10">Catalyzes the transfer of an acyl group from acyl-phosphate (acyl-PO(4)) to glycerol-3-phosphate (G3P) to form lysophosphatidic acid (LPA). This enzyme utilizes acyl-phosphate as fatty acyl donor, but not acyl-CoA or acyl-ACP.</text>
</comment>
<keyword evidence="8 10" id="KW-0594">Phospholipid biosynthesis</keyword>
<feature type="transmembrane region" description="Helical" evidence="10">
    <location>
        <begin position="85"/>
        <end position="105"/>
    </location>
</feature>
<evidence type="ECO:0000256" key="1">
    <source>
        <dbReference type="ARBA" id="ARBA00022475"/>
    </source>
</evidence>
<evidence type="ECO:0000313" key="12">
    <source>
        <dbReference type="Proteomes" id="UP000238169"/>
    </source>
</evidence>
<keyword evidence="2 10" id="KW-0444">Lipid biosynthesis</keyword>
<organism evidence="11 12">
    <name type="scientific">Caballeronia novacaledonica</name>
    <dbReference type="NCBI Taxonomy" id="1544861"/>
    <lineage>
        <taxon>Bacteria</taxon>
        <taxon>Pseudomonadati</taxon>
        <taxon>Pseudomonadota</taxon>
        <taxon>Betaproteobacteria</taxon>
        <taxon>Burkholderiales</taxon>
        <taxon>Burkholderiaceae</taxon>
        <taxon>Caballeronia</taxon>
    </lineage>
</organism>
<evidence type="ECO:0000256" key="5">
    <source>
        <dbReference type="ARBA" id="ARBA00022989"/>
    </source>
</evidence>
<dbReference type="AlphaFoldDB" id="A0A2U3I6E7"/>
<dbReference type="NCBIfam" id="TIGR00023">
    <property type="entry name" value="glycerol-3-phosphate 1-O-acyltransferase PlsY"/>
    <property type="match status" value="1"/>
</dbReference>
<keyword evidence="1 10" id="KW-1003">Cell membrane</keyword>
<evidence type="ECO:0000256" key="9">
    <source>
        <dbReference type="ARBA" id="ARBA00023264"/>
    </source>
</evidence>
<keyword evidence="12" id="KW-1185">Reference proteome</keyword>
<dbReference type="EMBL" id="OGTP01000009">
    <property type="protein sequence ID" value="SPB15752.1"/>
    <property type="molecule type" value="Genomic_DNA"/>
</dbReference>
<comment type="subcellular location">
    <subcellularLocation>
        <location evidence="10">Cell membrane</location>
        <topology evidence="10">Multi-pass membrane protein</topology>
    </subcellularLocation>
</comment>
<dbReference type="HAMAP" id="MF_01043">
    <property type="entry name" value="PlsY"/>
    <property type="match status" value="1"/>
</dbReference>
<keyword evidence="7 10" id="KW-0472">Membrane</keyword>
<comment type="pathway">
    <text evidence="10">Lipid metabolism; phospholipid metabolism.</text>
</comment>
<dbReference type="GO" id="GO:0008654">
    <property type="term" value="P:phospholipid biosynthetic process"/>
    <property type="evidence" value="ECO:0007669"/>
    <property type="project" value="UniProtKB-UniRule"/>
</dbReference>
<reference evidence="12" key="1">
    <citation type="submission" date="2018-01" db="EMBL/GenBank/DDBJ databases">
        <authorList>
            <person name="Peeters C."/>
        </authorList>
    </citation>
    <scope>NUCLEOTIDE SEQUENCE [LARGE SCALE GENOMIC DNA]</scope>
</reference>
<dbReference type="PANTHER" id="PTHR30309:SF0">
    <property type="entry name" value="GLYCEROL-3-PHOSPHATE ACYLTRANSFERASE-RELATED"/>
    <property type="match status" value="1"/>
</dbReference>
<evidence type="ECO:0000256" key="4">
    <source>
        <dbReference type="ARBA" id="ARBA00022692"/>
    </source>
</evidence>
<dbReference type="PANTHER" id="PTHR30309">
    <property type="entry name" value="INNER MEMBRANE PROTEIN YGIH"/>
    <property type="match status" value="1"/>
</dbReference>
<evidence type="ECO:0000256" key="10">
    <source>
        <dbReference type="HAMAP-Rule" id="MF_01043"/>
    </source>
</evidence>
<evidence type="ECO:0000313" key="11">
    <source>
        <dbReference type="EMBL" id="SPB15752.1"/>
    </source>
</evidence>
<keyword evidence="4 10" id="KW-0812">Transmembrane</keyword>
<dbReference type="GO" id="GO:0005886">
    <property type="term" value="C:plasma membrane"/>
    <property type="evidence" value="ECO:0007669"/>
    <property type="project" value="UniProtKB-SubCell"/>
</dbReference>
<comment type="subunit">
    <text evidence="10">Probably interacts with PlsX.</text>
</comment>
<dbReference type="UniPathway" id="UPA00085"/>
<keyword evidence="5 10" id="KW-1133">Transmembrane helix</keyword>
<dbReference type="RefSeq" id="WP_106855382.1">
    <property type="nucleotide sequence ID" value="NZ_OGTP01000009.1"/>
</dbReference>
<accession>A0A2U3I6E7</accession>
<evidence type="ECO:0000256" key="6">
    <source>
        <dbReference type="ARBA" id="ARBA00023098"/>
    </source>
</evidence>
<sequence>MIFLIVAVASYLIGSISFAVVVSHAMGLADPRSYGSGNPGATNVLRTGNKKAAILTLIGDAFKGWLPVWIVAHFGASFGWNGADINTATALAAIAVFLGHLYPVFFRFQGGKGVATAAGVLLAIHPALGIATLLTWLIIAFFFRYSSLAALVAAVFAPFFQVFLFGPSRISLAVLAMSLLLIWRHRANISKLLAGKESRIGDKKKAAE</sequence>
<protein>
    <recommendedName>
        <fullName evidence="10">Glycerol-3-phosphate acyltransferase</fullName>
    </recommendedName>
    <alternativeName>
        <fullName evidence="10">Acyl-PO4 G3P acyltransferase</fullName>
    </alternativeName>
    <alternativeName>
        <fullName evidence="10">Acyl-phosphate--glycerol-3-phosphate acyltransferase</fullName>
    </alternativeName>
    <alternativeName>
        <fullName evidence="10">G3P acyltransferase</fullName>
        <shortName evidence="10">GPAT</shortName>
        <ecNumber evidence="10">2.3.1.275</ecNumber>
    </alternativeName>
    <alternativeName>
        <fullName evidence="10">Lysophosphatidic acid synthase</fullName>
        <shortName evidence="10">LPA synthase</shortName>
    </alternativeName>
</protein>
<comment type="caution">
    <text evidence="10">Lacks conserved residue(s) required for the propagation of feature annotation.</text>
</comment>
<dbReference type="Proteomes" id="UP000238169">
    <property type="component" value="Unassembled WGS sequence"/>
</dbReference>
<feature type="transmembrane region" description="Helical" evidence="10">
    <location>
        <begin position="149"/>
        <end position="182"/>
    </location>
</feature>
<evidence type="ECO:0000256" key="2">
    <source>
        <dbReference type="ARBA" id="ARBA00022516"/>
    </source>
</evidence>
<gene>
    <name evidence="10" type="primary">plsY</name>
    <name evidence="11" type="ORF">NOV72_02958</name>
</gene>
<evidence type="ECO:0000256" key="7">
    <source>
        <dbReference type="ARBA" id="ARBA00023136"/>
    </source>
</evidence>
<evidence type="ECO:0000256" key="8">
    <source>
        <dbReference type="ARBA" id="ARBA00023209"/>
    </source>
</evidence>
<name>A0A2U3I6E7_9BURK</name>
<evidence type="ECO:0000256" key="3">
    <source>
        <dbReference type="ARBA" id="ARBA00022679"/>
    </source>
</evidence>
<proteinExistence type="inferred from homology"/>
<keyword evidence="6 10" id="KW-0443">Lipid metabolism</keyword>